<dbReference type="AlphaFoldDB" id="A0A7Y9UPB4"/>
<evidence type="ECO:0000313" key="1">
    <source>
        <dbReference type="EMBL" id="NYG58077.1"/>
    </source>
</evidence>
<dbReference type="Pfam" id="PF05138">
    <property type="entry name" value="PaaA_PaaC"/>
    <property type="match status" value="1"/>
</dbReference>
<dbReference type="SUPFAM" id="SSF47240">
    <property type="entry name" value="Ferritin-like"/>
    <property type="match status" value="1"/>
</dbReference>
<reference evidence="1 2" key="1">
    <citation type="submission" date="2020-07" db="EMBL/GenBank/DDBJ databases">
        <title>Sequencing the genomes of 1000 actinobacteria strains.</title>
        <authorList>
            <person name="Klenk H.-P."/>
        </authorList>
    </citation>
    <scope>NUCLEOTIDE SEQUENCE [LARGE SCALE GENOMIC DNA]</scope>
    <source>
        <strain evidence="1 2">DSM 23819</strain>
    </source>
</reference>
<comment type="caution">
    <text evidence="1">The sequence shown here is derived from an EMBL/GenBank/DDBJ whole genome shotgun (WGS) entry which is preliminary data.</text>
</comment>
<protein>
    <submittedName>
        <fullName evidence="1">Ring-1,2-phenylacetyl-CoA epoxidase subunit PaaC</fullName>
        <ecNumber evidence="1">1.14.13.149</ecNumber>
    </submittedName>
</protein>
<dbReference type="Gene3D" id="1.20.1260.10">
    <property type="match status" value="1"/>
</dbReference>
<keyword evidence="1" id="KW-0560">Oxidoreductase</keyword>
<accession>A0A7Y9UPB4</accession>
<dbReference type="EC" id="1.14.13.149" evidence="1"/>
<dbReference type="GO" id="GO:0097266">
    <property type="term" value="F:phenylacetyl-CoA 1,2-epoxidase activity"/>
    <property type="evidence" value="ECO:0007669"/>
    <property type="project" value="UniProtKB-EC"/>
</dbReference>
<dbReference type="InterPro" id="IPR007814">
    <property type="entry name" value="PaaA_PaaC"/>
</dbReference>
<dbReference type="Proteomes" id="UP000540656">
    <property type="component" value="Unassembled WGS sequence"/>
</dbReference>
<dbReference type="EMBL" id="JACCAA010000001">
    <property type="protein sequence ID" value="NYG58077.1"/>
    <property type="molecule type" value="Genomic_DNA"/>
</dbReference>
<dbReference type="RefSeq" id="WP_179501272.1">
    <property type="nucleotide sequence ID" value="NZ_JACCAA010000001.1"/>
</dbReference>
<dbReference type="GO" id="GO:0010124">
    <property type="term" value="P:phenylacetate catabolic process"/>
    <property type="evidence" value="ECO:0007669"/>
    <property type="project" value="InterPro"/>
</dbReference>
<dbReference type="InterPro" id="IPR011882">
    <property type="entry name" value="PaaC"/>
</dbReference>
<dbReference type="PANTHER" id="PTHR30458">
    <property type="entry name" value="PHENYLACETIC ACID DEGRADATION PROTEIN PAA"/>
    <property type="match status" value="1"/>
</dbReference>
<dbReference type="InterPro" id="IPR012347">
    <property type="entry name" value="Ferritin-like"/>
</dbReference>
<keyword evidence="2" id="KW-1185">Reference proteome</keyword>
<gene>
    <name evidence="1" type="ORF">BJ980_001000</name>
</gene>
<name>A0A7Y9UPB4_9ACTN</name>
<organism evidence="1 2">
    <name type="scientific">Nocardioides daedukensis</name>
    <dbReference type="NCBI Taxonomy" id="634462"/>
    <lineage>
        <taxon>Bacteria</taxon>
        <taxon>Bacillati</taxon>
        <taxon>Actinomycetota</taxon>
        <taxon>Actinomycetes</taxon>
        <taxon>Propionibacteriales</taxon>
        <taxon>Nocardioidaceae</taxon>
        <taxon>Nocardioides</taxon>
    </lineage>
</organism>
<evidence type="ECO:0000313" key="2">
    <source>
        <dbReference type="Proteomes" id="UP000540656"/>
    </source>
</evidence>
<dbReference type="InterPro" id="IPR009078">
    <property type="entry name" value="Ferritin-like_SF"/>
</dbReference>
<proteinExistence type="predicted"/>
<dbReference type="InterPro" id="IPR052703">
    <property type="entry name" value="Aromatic_CoA_ox/epox"/>
</dbReference>
<dbReference type="NCBIfam" id="TIGR02158">
    <property type="entry name" value="PA_CoA_Oxy3"/>
    <property type="match status" value="1"/>
</dbReference>
<dbReference type="GO" id="GO:0005829">
    <property type="term" value="C:cytosol"/>
    <property type="evidence" value="ECO:0007669"/>
    <property type="project" value="TreeGrafter"/>
</dbReference>
<dbReference type="PIRSF" id="PIRSF037834">
    <property type="entry name" value="PA_CoA_Oase3"/>
    <property type="match status" value="1"/>
</dbReference>
<sequence length="252" mass="28007">MTAHADDAHVDYLLGLADDALISAQRMGWWISRAPQLEEDVALANIGLDQLGQARALLSHVGELTGRTEDDLAYFRDERDFRNVCLVEREQHDFGVTMARLLVFAAWQNHLYAALTNSTDPTLAAVAAKAVKETTYHLDHARTWVLRLGDGTPESHERMQLALNQEWPWREELYDSSSIAPALIESGVAVDPATLRTSVEECVNQVVNQATLETPDTPPATSRGRQGLHTEAMGYLLAEMQHLTRSHQGAAW</sequence>
<dbReference type="PANTHER" id="PTHR30458:SF0">
    <property type="entry name" value="1,2-PHENYLACETYL-COA EPOXIDASE, SUBUNIT C"/>
    <property type="match status" value="1"/>
</dbReference>